<gene>
    <name evidence="4" type="ORF">MMEN_LOCUS14583</name>
</gene>
<sequence>MSFWLYCNNGTEYSRRRDLLLSPIKRQQAIKDSEGRKTAAGDRSTVKEEEEEEGEKKSQTETSERGTGSLCSPLALRASADMPNFAGHWKMKRSENFDELLKALGGEKPAEFSTSGQRINRIYPSRSSVRAHISARSKRDSLATWESENKMCCQQTLVDGNGPKTYWTRELNGDELTLVHETQRGPARPRPHQWSEALAQTPNPVLCAEHIEVSQHHTSSSAHKLRIGYVRPPDGANPFSLAVRGALPHHISAVGPQALEWNDQTVGARRRAQKVICGISGCSGYRSETKK</sequence>
<dbReference type="EMBL" id="CAJRST010022223">
    <property type="protein sequence ID" value="CAG5957649.1"/>
    <property type="molecule type" value="Genomic_DNA"/>
</dbReference>
<dbReference type="GO" id="GO:0008289">
    <property type="term" value="F:lipid binding"/>
    <property type="evidence" value="ECO:0007669"/>
    <property type="project" value="InterPro"/>
</dbReference>
<dbReference type="InterPro" id="IPR012674">
    <property type="entry name" value="Calycin"/>
</dbReference>
<name>A0A8S4BHV1_9TELE</name>
<dbReference type="AlphaFoldDB" id="A0A8S4BHV1"/>
<dbReference type="PANTHER" id="PTHR11955">
    <property type="entry name" value="FATTY ACID BINDING PROTEIN"/>
    <property type="match status" value="1"/>
</dbReference>
<evidence type="ECO:0000259" key="3">
    <source>
        <dbReference type="PROSITE" id="PS00214"/>
    </source>
</evidence>
<evidence type="ECO:0000256" key="1">
    <source>
        <dbReference type="ARBA" id="ARBA00008390"/>
    </source>
</evidence>
<comment type="caution">
    <text evidence="4">The sequence shown here is derived from an EMBL/GenBank/DDBJ whole genome shotgun (WGS) entry which is preliminary data.</text>
</comment>
<dbReference type="Gene3D" id="2.40.128.20">
    <property type="match status" value="2"/>
</dbReference>
<dbReference type="PROSITE" id="PS00214">
    <property type="entry name" value="FABP"/>
    <property type="match status" value="1"/>
</dbReference>
<proteinExistence type="inferred from homology"/>
<protein>
    <submittedName>
        <fullName evidence="4">(Atlantic silverside) hypothetical protein</fullName>
    </submittedName>
</protein>
<dbReference type="Proteomes" id="UP000677803">
    <property type="component" value="Unassembled WGS sequence"/>
</dbReference>
<comment type="similarity">
    <text evidence="1">Belongs to the calycin superfamily. Fatty-acid binding protein (FABP) family.</text>
</comment>
<feature type="domain" description="Cytosolic fatty-acid binding proteins" evidence="3">
    <location>
        <begin position="87"/>
        <end position="104"/>
    </location>
</feature>
<accession>A0A8S4BHV1</accession>
<reference evidence="4" key="1">
    <citation type="submission" date="2021-05" db="EMBL/GenBank/DDBJ databases">
        <authorList>
            <person name="Tigano A."/>
        </authorList>
    </citation>
    <scope>NUCLEOTIDE SEQUENCE</scope>
</reference>
<keyword evidence="5" id="KW-1185">Reference proteome</keyword>
<dbReference type="InterPro" id="IPR031259">
    <property type="entry name" value="ILBP"/>
</dbReference>
<evidence type="ECO:0000256" key="2">
    <source>
        <dbReference type="SAM" id="MobiDB-lite"/>
    </source>
</evidence>
<dbReference type="SUPFAM" id="SSF50814">
    <property type="entry name" value="Lipocalins"/>
    <property type="match status" value="1"/>
</dbReference>
<evidence type="ECO:0000313" key="5">
    <source>
        <dbReference type="Proteomes" id="UP000677803"/>
    </source>
</evidence>
<feature type="compositionally biased region" description="Basic and acidic residues" evidence="2">
    <location>
        <begin position="54"/>
        <end position="64"/>
    </location>
</feature>
<dbReference type="InterPro" id="IPR000463">
    <property type="entry name" value="Fatty_acid-bd"/>
</dbReference>
<evidence type="ECO:0000313" key="4">
    <source>
        <dbReference type="EMBL" id="CAG5957649.1"/>
    </source>
</evidence>
<feature type="region of interest" description="Disordered" evidence="2">
    <location>
        <begin position="27"/>
        <end position="70"/>
    </location>
</feature>
<organism evidence="4 5">
    <name type="scientific">Menidia menidia</name>
    <name type="common">Atlantic silverside</name>
    <dbReference type="NCBI Taxonomy" id="238744"/>
    <lineage>
        <taxon>Eukaryota</taxon>
        <taxon>Metazoa</taxon>
        <taxon>Chordata</taxon>
        <taxon>Craniata</taxon>
        <taxon>Vertebrata</taxon>
        <taxon>Euteleostomi</taxon>
        <taxon>Actinopterygii</taxon>
        <taxon>Neopterygii</taxon>
        <taxon>Teleostei</taxon>
        <taxon>Neoteleostei</taxon>
        <taxon>Acanthomorphata</taxon>
        <taxon>Ovalentaria</taxon>
        <taxon>Atherinomorphae</taxon>
        <taxon>Atheriniformes</taxon>
        <taxon>Atherinopsidae</taxon>
        <taxon>Menidiinae</taxon>
        <taxon>Menidia</taxon>
    </lineage>
</organism>
<feature type="compositionally biased region" description="Basic and acidic residues" evidence="2">
    <location>
        <begin position="29"/>
        <end position="47"/>
    </location>
</feature>